<name>A0A851FNJ8_PITSO</name>
<feature type="non-terminal residue" evidence="12">
    <location>
        <position position="1"/>
    </location>
</feature>
<dbReference type="AlphaFoldDB" id="A0A851FNJ8"/>
<dbReference type="InterPro" id="IPR017452">
    <property type="entry name" value="GPCR_Rhodpsn_7TM"/>
</dbReference>
<feature type="domain" description="G-protein coupled receptors family 1 profile" evidence="11">
    <location>
        <begin position="51"/>
        <end position="144"/>
    </location>
</feature>
<evidence type="ECO:0000313" key="13">
    <source>
        <dbReference type="Proteomes" id="UP000633448"/>
    </source>
</evidence>
<sequence length="144" mass="16027">EIDTSNLTLNYTVYASLDFEEFNNYNCSNIPSALLAFAGVCLGFSIFGLVGNGLVMWFLGFHMKQNPFTVYTLNLAVADFFLTLLLFLLIMAFFSVATFCTSVFHLVDIYRVFVLVLGFLCHLFDLSSLGLLAALSVERCVSVL</sequence>
<dbReference type="OrthoDB" id="9896011at2759"/>
<dbReference type="Proteomes" id="UP000633448">
    <property type="component" value="Unassembled WGS sequence"/>
</dbReference>
<keyword evidence="4 10" id="KW-1133">Transmembrane helix</keyword>
<feature type="transmembrane region" description="Helical" evidence="10">
    <location>
        <begin position="109"/>
        <end position="135"/>
    </location>
</feature>
<evidence type="ECO:0000256" key="10">
    <source>
        <dbReference type="SAM" id="Phobius"/>
    </source>
</evidence>
<keyword evidence="13" id="KW-1185">Reference proteome</keyword>
<comment type="caution">
    <text evidence="12">The sequence shown here is derived from an EMBL/GenBank/DDBJ whole genome shotgun (WGS) entry which is preliminary data.</text>
</comment>
<reference evidence="12" key="1">
    <citation type="submission" date="2019-10" db="EMBL/GenBank/DDBJ databases">
        <title>Bird 10,000 Genomes (B10K) Project - Family phase.</title>
        <authorList>
            <person name="Zhang G."/>
        </authorList>
    </citation>
    <scope>NUCLEOTIDE SEQUENCE</scope>
    <source>
        <strain evidence="12">B10K-DU-002-53</strain>
        <tissue evidence="12">Muscle</tissue>
    </source>
</reference>
<dbReference type="PANTHER" id="PTHR11334:SF29">
    <property type="entry name" value="MAS-RELATED G-PROTEIN COUPLED RECEPTOR MEMBER X2"/>
    <property type="match status" value="1"/>
</dbReference>
<evidence type="ECO:0000256" key="2">
    <source>
        <dbReference type="ARBA" id="ARBA00022475"/>
    </source>
</evidence>
<evidence type="ECO:0000256" key="8">
    <source>
        <dbReference type="ARBA" id="ARBA00023224"/>
    </source>
</evidence>
<dbReference type="EMBL" id="WEKX01019942">
    <property type="protein sequence ID" value="NWI93743.1"/>
    <property type="molecule type" value="Genomic_DNA"/>
</dbReference>
<evidence type="ECO:0000256" key="9">
    <source>
        <dbReference type="RuleBase" id="RU000688"/>
    </source>
</evidence>
<feature type="transmembrane region" description="Helical" evidence="10">
    <location>
        <begin position="71"/>
        <end position="97"/>
    </location>
</feature>
<evidence type="ECO:0000256" key="3">
    <source>
        <dbReference type="ARBA" id="ARBA00022692"/>
    </source>
</evidence>
<evidence type="ECO:0000256" key="7">
    <source>
        <dbReference type="ARBA" id="ARBA00023170"/>
    </source>
</evidence>
<comment type="similarity">
    <text evidence="9">Belongs to the G-protein coupled receptor 1 family.</text>
</comment>
<comment type="subcellular location">
    <subcellularLocation>
        <location evidence="1">Cell membrane</location>
        <topology evidence="1">Multi-pass membrane protein</topology>
    </subcellularLocation>
</comment>
<dbReference type="InterPro" id="IPR026234">
    <property type="entry name" value="MRGPCRFAMILY"/>
</dbReference>
<keyword evidence="5 9" id="KW-0297">G-protein coupled receptor</keyword>
<dbReference type="SUPFAM" id="SSF81321">
    <property type="entry name" value="Family A G protein-coupled receptor-like"/>
    <property type="match status" value="1"/>
</dbReference>
<evidence type="ECO:0000313" key="12">
    <source>
        <dbReference type="EMBL" id="NWI93743.1"/>
    </source>
</evidence>
<dbReference type="PANTHER" id="PTHR11334">
    <property type="entry name" value="MAS-RELATED G-PROTEIN COUPLED RECEPTOR"/>
    <property type="match status" value="1"/>
</dbReference>
<keyword evidence="2" id="KW-1003">Cell membrane</keyword>
<proteinExistence type="inferred from homology"/>
<gene>
    <name evidence="12" type="primary">Mrgprh</name>
    <name evidence="12" type="ORF">PITSOR_R15384</name>
</gene>
<dbReference type="PRINTS" id="PR00237">
    <property type="entry name" value="GPCRRHODOPSN"/>
</dbReference>
<dbReference type="PROSITE" id="PS00237">
    <property type="entry name" value="G_PROTEIN_RECEP_F1_1"/>
    <property type="match status" value="1"/>
</dbReference>
<evidence type="ECO:0000256" key="5">
    <source>
        <dbReference type="ARBA" id="ARBA00023040"/>
    </source>
</evidence>
<keyword evidence="3 9" id="KW-0812">Transmembrane</keyword>
<feature type="transmembrane region" description="Helical" evidence="10">
    <location>
        <begin position="33"/>
        <end position="59"/>
    </location>
</feature>
<keyword evidence="8 9" id="KW-0807">Transducer</keyword>
<feature type="non-terminal residue" evidence="12">
    <location>
        <position position="144"/>
    </location>
</feature>
<evidence type="ECO:0000256" key="1">
    <source>
        <dbReference type="ARBA" id="ARBA00004651"/>
    </source>
</evidence>
<evidence type="ECO:0000256" key="4">
    <source>
        <dbReference type="ARBA" id="ARBA00022989"/>
    </source>
</evidence>
<dbReference type="GO" id="GO:0005886">
    <property type="term" value="C:plasma membrane"/>
    <property type="evidence" value="ECO:0007669"/>
    <property type="project" value="UniProtKB-SubCell"/>
</dbReference>
<accession>A0A851FNJ8</accession>
<protein>
    <submittedName>
        <fullName evidence="12">MRGRH protein</fullName>
    </submittedName>
</protein>
<dbReference type="GO" id="GO:0004930">
    <property type="term" value="F:G protein-coupled receptor activity"/>
    <property type="evidence" value="ECO:0007669"/>
    <property type="project" value="UniProtKB-KW"/>
</dbReference>
<keyword evidence="6 10" id="KW-0472">Membrane</keyword>
<organism evidence="12 13">
    <name type="scientific">Pitta sordida</name>
    <name type="common">Hooded pitta</name>
    <dbReference type="NCBI Taxonomy" id="9163"/>
    <lineage>
        <taxon>Eukaryota</taxon>
        <taxon>Metazoa</taxon>
        <taxon>Chordata</taxon>
        <taxon>Craniata</taxon>
        <taxon>Vertebrata</taxon>
        <taxon>Euteleostomi</taxon>
        <taxon>Archelosauria</taxon>
        <taxon>Archosauria</taxon>
        <taxon>Dinosauria</taxon>
        <taxon>Saurischia</taxon>
        <taxon>Theropoda</taxon>
        <taxon>Coelurosauria</taxon>
        <taxon>Aves</taxon>
        <taxon>Neognathae</taxon>
        <taxon>Neoaves</taxon>
        <taxon>Telluraves</taxon>
        <taxon>Australaves</taxon>
        <taxon>Passeriformes</taxon>
        <taxon>Pittidae</taxon>
        <taxon>Pitta</taxon>
    </lineage>
</organism>
<keyword evidence="7 9" id="KW-0675">Receptor</keyword>
<dbReference type="PROSITE" id="PS50262">
    <property type="entry name" value="G_PROTEIN_RECEP_F1_2"/>
    <property type="match status" value="1"/>
</dbReference>
<evidence type="ECO:0000259" key="11">
    <source>
        <dbReference type="PROSITE" id="PS50262"/>
    </source>
</evidence>
<dbReference type="Gene3D" id="1.20.1070.10">
    <property type="entry name" value="Rhodopsin 7-helix transmembrane proteins"/>
    <property type="match status" value="1"/>
</dbReference>
<evidence type="ECO:0000256" key="6">
    <source>
        <dbReference type="ARBA" id="ARBA00023136"/>
    </source>
</evidence>
<dbReference type="InterPro" id="IPR000276">
    <property type="entry name" value="GPCR_Rhodpsn"/>
</dbReference>